<accession>A0AA36D5G9</accession>
<dbReference type="GO" id="GO:0000976">
    <property type="term" value="F:transcription cis-regulatory region binding"/>
    <property type="evidence" value="ECO:0007669"/>
    <property type="project" value="InterPro"/>
</dbReference>
<reference evidence="13" key="1">
    <citation type="submission" date="2023-06" db="EMBL/GenBank/DDBJ databases">
        <authorList>
            <person name="Delattre M."/>
        </authorList>
    </citation>
    <scope>NUCLEOTIDE SEQUENCE</scope>
    <source>
        <strain evidence="13">AF72</strain>
    </source>
</reference>
<dbReference type="PROSITE" id="PS50160">
    <property type="entry name" value="DNA_LIGASE_A3"/>
    <property type="match status" value="1"/>
</dbReference>
<dbReference type="GO" id="GO:0006297">
    <property type="term" value="P:nucleotide-excision repair, DNA gap filling"/>
    <property type="evidence" value="ECO:0007669"/>
    <property type="project" value="TreeGrafter"/>
</dbReference>
<evidence type="ECO:0000256" key="9">
    <source>
        <dbReference type="ARBA" id="ARBA00023242"/>
    </source>
</evidence>
<dbReference type="InterPro" id="IPR044125">
    <property type="entry name" value="Adenylation_DNA_ligase_IV"/>
</dbReference>
<evidence type="ECO:0000259" key="11">
    <source>
        <dbReference type="PROSITE" id="PS50160"/>
    </source>
</evidence>
<proteinExistence type="predicted"/>
<keyword evidence="2" id="KW-0479">Metal-binding</keyword>
<sequence length="920" mass="103663">MELAAPFEVIVPEQQKSKRALKYLVRESANPMGSRQVLFTKMGIVPFEFNIPLEYYNAPGACLAISARYEDSVLKEKYVEMCPVHQKEEDTKPVAPGQRLFMQISDDGYHPAMLAAEGNHFNAIAISPTNSLNLKFACFSSCSSINRRPLILIFDLTGDGLPRQTFQMGLRVCASPKRDADMDASSSTNEKVNNLLLNFANELEKAGPIERQVEAIKKRLHLYFPEQYSNEGGLRVQKLLAKMKSTGLTKLHVDVLWAVLGRKEANCSDANCQKWAPSLLRWLDKEVLKAATEVHLESYIKIFDDAKVEGRKALAESARQICQATFCQLEILPFPAPFIAVGFICEAHRLNMEAGVFTTSSNAPNSPTVPQIWDALEELCDNDQQLKEIRDYKKRLQSEQPGYPLMCNFEPMLLARLDIADWYKKIDDHAGSNFLMELKFDGEHVVIHKNFDDWRVVTRNGKDFTKYYNGDEGNKNLIEAVRPYFRNDANEFVIDCELMLYDEVGKCFVRHHQVCADGQTYNFQHIKPADPVHLAVVVLDVLYLNGNNFMGTSFDKRIEVLEKLLLKKQDPTLIFIPERKTGNTKEDVRAYFKQSMENGDEGIVVKAVSTLYTPGKRLATNGWFKVNLTEGAHLDVAIVGVKYVGTAREQELVIAVKQRSFSEMSKEYAEPANDATFDLKVIGSVGAGLTQDERRWVLDEGRRTGALLSDPPAGVQGAPIKDGGYFRDWDDFKVVEVRCAGKQNGALHHAGLVRLCNDKDLKDLDTYRDFKELDERIRSGGLPELDQEAAASRKRPAKQPQISRAKLAREGVKQDAKAEKIDDGLEGQFVCVIPGRSDKKLAELVEILKGFGATVQALPDDQTKFLVAVDRNVPQTNKRVKEARWTIVAEAWLRRCKERGEIVEWTPEETLYDVASTTSD</sequence>
<dbReference type="GO" id="GO:0003700">
    <property type="term" value="F:DNA-binding transcription factor activity"/>
    <property type="evidence" value="ECO:0007669"/>
    <property type="project" value="InterPro"/>
</dbReference>
<dbReference type="Proteomes" id="UP001177023">
    <property type="component" value="Unassembled WGS sequence"/>
</dbReference>
<dbReference type="PANTHER" id="PTHR45997">
    <property type="entry name" value="DNA LIGASE 4"/>
    <property type="match status" value="1"/>
</dbReference>
<dbReference type="Gene3D" id="2.60.40.720">
    <property type="match status" value="1"/>
</dbReference>
<evidence type="ECO:0000313" key="14">
    <source>
        <dbReference type="Proteomes" id="UP001177023"/>
    </source>
</evidence>
<dbReference type="GO" id="GO:0005524">
    <property type="term" value="F:ATP binding"/>
    <property type="evidence" value="ECO:0007669"/>
    <property type="project" value="InterPro"/>
</dbReference>
<dbReference type="InterPro" id="IPR012346">
    <property type="entry name" value="p53/RUNT-type_TF_DNA-bd_sf"/>
</dbReference>
<evidence type="ECO:0000256" key="8">
    <source>
        <dbReference type="ARBA" id="ARBA00023204"/>
    </source>
</evidence>
<evidence type="ECO:0000256" key="4">
    <source>
        <dbReference type="ARBA" id="ARBA00022842"/>
    </source>
</evidence>
<feature type="domain" description="ATP-dependent DNA ligase family profile" evidence="11">
    <location>
        <begin position="527"/>
        <end position="627"/>
    </location>
</feature>
<evidence type="ECO:0000313" key="13">
    <source>
        <dbReference type="EMBL" id="CAJ0581458.1"/>
    </source>
</evidence>
<evidence type="ECO:0000256" key="10">
    <source>
        <dbReference type="SAM" id="MobiDB-lite"/>
    </source>
</evidence>
<dbReference type="Pfam" id="PF00870">
    <property type="entry name" value="P53"/>
    <property type="match status" value="1"/>
</dbReference>
<keyword evidence="7" id="KW-0233">DNA recombination</keyword>
<dbReference type="SUPFAM" id="SSF49417">
    <property type="entry name" value="p53-like transcription factors"/>
    <property type="match status" value="1"/>
</dbReference>
<dbReference type="GO" id="GO:0006310">
    <property type="term" value="P:DNA recombination"/>
    <property type="evidence" value="ECO:0007669"/>
    <property type="project" value="UniProtKB-KW"/>
</dbReference>
<keyword evidence="8" id="KW-0234">DNA repair</keyword>
<dbReference type="GO" id="GO:0046872">
    <property type="term" value="F:metal ion binding"/>
    <property type="evidence" value="ECO:0007669"/>
    <property type="project" value="UniProtKB-KW"/>
</dbReference>
<dbReference type="GO" id="GO:0005958">
    <property type="term" value="C:DNA-dependent protein kinase-DNA ligase 4 complex"/>
    <property type="evidence" value="ECO:0007669"/>
    <property type="project" value="TreeGrafter"/>
</dbReference>
<dbReference type="PANTHER" id="PTHR45997:SF1">
    <property type="entry name" value="DNA LIGASE 4"/>
    <property type="match status" value="1"/>
</dbReference>
<dbReference type="PROSITE" id="PS50172">
    <property type="entry name" value="BRCT"/>
    <property type="match status" value="1"/>
</dbReference>
<dbReference type="InterPro" id="IPR001357">
    <property type="entry name" value="BRCT_dom"/>
</dbReference>
<keyword evidence="5" id="KW-0805">Transcription regulation</keyword>
<evidence type="ECO:0000256" key="3">
    <source>
        <dbReference type="ARBA" id="ARBA00022763"/>
    </source>
</evidence>
<comment type="subcellular location">
    <subcellularLocation>
        <location evidence="1">Nucleus</location>
    </subcellularLocation>
</comment>
<dbReference type="SUPFAM" id="SSF52113">
    <property type="entry name" value="BRCT domain"/>
    <property type="match status" value="1"/>
</dbReference>
<dbReference type="Pfam" id="PF00533">
    <property type="entry name" value="BRCT"/>
    <property type="match status" value="1"/>
</dbReference>
<keyword evidence="3" id="KW-0227">DNA damage</keyword>
<dbReference type="Pfam" id="PF01068">
    <property type="entry name" value="DNA_ligase_A_M"/>
    <property type="match status" value="1"/>
</dbReference>
<keyword evidence="14" id="KW-1185">Reference proteome</keyword>
<dbReference type="GO" id="GO:0003910">
    <property type="term" value="F:DNA ligase (ATP) activity"/>
    <property type="evidence" value="ECO:0007669"/>
    <property type="project" value="InterPro"/>
</dbReference>
<dbReference type="InterPro" id="IPR012310">
    <property type="entry name" value="DNA_ligase_ATP-dep_cent"/>
</dbReference>
<dbReference type="CDD" id="cd07903">
    <property type="entry name" value="Adenylation_DNA_ligase_IV"/>
    <property type="match status" value="1"/>
</dbReference>
<dbReference type="InterPro" id="IPR008967">
    <property type="entry name" value="p53-like_TF_DNA-bd_sf"/>
</dbReference>
<keyword evidence="6" id="KW-0804">Transcription</keyword>
<comment type="caution">
    <text evidence="13">The sequence shown here is derived from an EMBL/GenBank/DDBJ whole genome shotgun (WGS) entry which is preliminary data.</text>
</comment>
<dbReference type="EMBL" id="CATQJA010002663">
    <property type="protein sequence ID" value="CAJ0581458.1"/>
    <property type="molecule type" value="Genomic_DNA"/>
</dbReference>
<dbReference type="InterPro" id="IPR036420">
    <property type="entry name" value="BRCT_dom_sf"/>
</dbReference>
<dbReference type="Gene3D" id="3.30.470.30">
    <property type="entry name" value="DNA ligase/mRNA capping enzyme"/>
    <property type="match status" value="1"/>
</dbReference>
<organism evidence="13 14">
    <name type="scientific">Mesorhabditis spiculigera</name>
    <dbReference type="NCBI Taxonomy" id="96644"/>
    <lineage>
        <taxon>Eukaryota</taxon>
        <taxon>Metazoa</taxon>
        <taxon>Ecdysozoa</taxon>
        <taxon>Nematoda</taxon>
        <taxon>Chromadorea</taxon>
        <taxon>Rhabditida</taxon>
        <taxon>Rhabditina</taxon>
        <taxon>Rhabditomorpha</taxon>
        <taxon>Rhabditoidea</taxon>
        <taxon>Rhabditidae</taxon>
        <taxon>Mesorhabditinae</taxon>
        <taxon>Mesorhabditis</taxon>
    </lineage>
</organism>
<dbReference type="SUPFAM" id="SSF56091">
    <property type="entry name" value="DNA ligase/mRNA capping enzyme, catalytic domain"/>
    <property type="match status" value="1"/>
</dbReference>
<feature type="region of interest" description="Disordered" evidence="10">
    <location>
        <begin position="781"/>
        <end position="810"/>
    </location>
</feature>
<protein>
    <submittedName>
        <fullName evidence="13">Uncharacterized protein</fullName>
    </submittedName>
</protein>
<dbReference type="GO" id="GO:0006303">
    <property type="term" value="P:double-strand break repair via nonhomologous end joining"/>
    <property type="evidence" value="ECO:0007669"/>
    <property type="project" value="TreeGrafter"/>
</dbReference>
<dbReference type="AlphaFoldDB" id="A0AA36D5G9"/>
<dbReference type="InterPro" id="IPR029710">
    <property type="entry name" value="LIG4"/>
</dbReference>
<gene>
    <name evidence="13" type="ORF">MSPICULIGERA_LOCUS19617</name>
</gene>
<evidence type="ECO:0000256" key="6">
    <source>
        <dbReference type="ARBA" id="ARBA00023163"/>
    </source>
</evidence>
<evidence type="ECO:0000256" key="1">
    <source>
        <dbReference type="ARBA" id="ARBA00004123"/>
    </source>
</evidence>
<feature type="domain" description="BRCT" evidence="12">
    <location>
        <begin position="820"/>
        <end position="910"/>
    </location>
</feature>
<evidence type="ECO:0000259" key="12">
    <source>
        <dbReference type="PROSITE" id="PS50172"/>
    </source>
</evidence>
<keyword evidence="4" id="KW-0460">Magnesium</keyword>
<evidence type="ECO:0000256" key="2">
    <source>
        <dbReference type="ARBA" id="ARBA00022723"/>
    </source>
</evidence>
<keyword evidence="9" id="KW-0539">Nucleus</keyword>
<evidence type="ECO:0000256" key="7">
    <source>
        <dbReference type="ARBA" id="ARBA00023172"/>
    </source>
</evidence>
<dbReference type="InterPro" id="IPR011615">
    <property type="entry name" value="p53_DNA-bd"/>
</dbReference>
<name>A0AA36D5G9_9BILA</name>
<dbReference type="Gene3D" id="3.40.50.10190">
    <property type="entry name" value="BRCT domain"/>
    <property type="match status" value="1"/>
</dbReference>
<evidence type="ECO:0000256" key="5">
    <source>
        <dbReference type="ARBA" id="ARBA00023015"/>
    </source>
</evidence>
<feature type="non-terminal residue" evidence="13">
    <location>
        <position position="1"/>
    </location>
</feature>
<dbReference type="GO" id="GO:0032807">
    <property type="term" value="C:DNA ligase IV complex"/>
    <property type="evidence" value="ECO:0007669"/>
    <property type="project" value="TreeGrafter"/>
</dbReference>